<reference evidence="1" key="2">
    <citation type="journal article" date="2015" name="Fish Shellfish Immunol.">
        <title>Early steps in the European eel (Anguilla anguilla)-Vibrio vulnificus interaction in the gills: Role of the RtxA13 toxin.</title>
        <authorList>
            <person name="Callol A."/>
            <person name="Pajuelo D."/>
            <person name="Ebbesson L."/>
            <person name="Teles M."/>
            <person name="MacKenzie S."/>
            <person name="Amaro C."/>
        </authorList>
    </citation>
    <scope>NUCLEOTIDE SEQUENCE</scope>
</reference>
<dbReference type="AlphaFoldDB" id="A0A0E9UNR8"/>
<sequence>MIVIQVASFENYSEGVQPYLGCCGCTFRYCSAPKLIELLKV</sequence>
<protein>
    <submittedName>
        <fullName evidence="1">Uncharacterized protein</fullName>
    </submittedName>
</protein>
<accession>A0A0E9UNR8</accession>
<dbReference type="EMBL" id="GBXM01039689">
    <property type="protein sequence ID" value="JAH68888.1"/>
    <property type="molecule type" value="Transcribed_RNA"/>
</dbReference>
<name>A0A0E9UNR8_ANGAN</name>
<evidence type="ECO:0000313" key="1">
    <source>
        <dbReference type="EMBL" id="JAH67401.1"/>
    </source>
</evidence>
<reference evidence="1" key="1">
    <citation type="submission" date="2014-11" db="EMBL/GenBank/DDBJ databases">
        <authorList>
            <person name="Amaro Gonzalez C."/>
        </authorList>
    </citation>
    <scope>NUCLEOTIDE SEQUENCE</scope>
</reference>
<proteinExistence type="predicted"/>
<organism evidence="1">
    <name type="scientific">Anguilla anguilla</name>
    <name type="common">European freshwater eel</name>
    <name type="synonym">Muraena anguilla</name>
    <dbReference type="NCBI Taxonomy" id="7936"/>
    <lineage>
        <taxon>Eukaryota</taxon>
        <taxon>Metazoa</taxon>
        <taxon>Chordata</taxon>
        <taxon>Craniata</taxon>
        <taxon>Vertebrata</taxon>
        <taxon>Euteleostomi</taxon>
        <taxon>Actinopterygii</taxon>
        <taxon>Neopterygii</taxon>
        <taxon>Teleostei</taxon>
        <taxon>Anguilliformes</taxon>
        <taxon>Anguillidae</taxon>
        <taxon>Anguilla</taxon>
    </lineage>
</organism>
<dbReference type="EMBL" id="GBXM01041176">
    <property type="protein sequence ID" value="JAH67401.1"/>
    <property type="molecule type" value="Transcribed_RNA"/>
</dbReference>